<evidence type="ECO:0000259" key="2">
    <source>
        <dbReference type="Pfam" id="PF13581"/>
    </source>
</evidence>
<dbReference type="CDD" id="cd16936">
    <property type="entry name" value="HATPase_RsbW-like"/>
    <property type="match status" value="1"/>
</dbReference>
<dbReference type="RefSeq" id="WP_380829258.1">
    <property type="nucleotide sequence ID" value="NZ_JBHTCG010000017.1"/>
</dbReference>
<gene>
    <name evidence="3" type="ORF">ACFQSB_24085</name>
</gene>
<keyword evidence="1" id="KW-0808">Transferase</keyword>
<name>A0ABW2P858_9ACTN</name>
<comment type="caution">
    <text evidence="3">The sequence shown here is derived from an EMBL/GenBank/DDBJ whole genome shotgun (WGS) entry which is preliminary data.</text>
</comment>
<keyword evidence="3" id="KW-0547">Nucleotide-binding</keyword>
<dbReference type="PANTHER" id="PTHR35526">
    <property type="entry name" value="ANTI-SIGMA-F FACTOR RSBW-RELATED"/>
    <property type="match status" value="1"/>
</dbReference>
<feature type="domain" description="Histidine kinase/HSP90-like ATPase" evidence="2">
    <location>
        <begin position="17"/>
        <end position="133"/>
    </location>
</feature>
<evidence type="ECO:0000313" key="4">
    <source>
        <dbReference type="Proteomes" id="UP001596496"/>
    </source>
</evidence>
<keyword evidence="1" id="KW-0418">Kinase</keyword>
<dbReference type="Proteomes" id="UP001596496">
    <property type="component" value="Unassembled WGS sequence"/>
</dbReference>
<reference evidence="4" key="1">
    <citation type="journal article" date="2019" name="Int. J. Syst. Evol. Microbiol.">
        <title>The Global Catalogue of Microorganisms (GCM) 10K type strain sequencing project: providing services to taxonomists for standard genome sequencing and annotation.</title>
        <authorList>
            <consortium name="The Broad Institute Genomics Platform"/>
            <consortium name="The Broad Institute Genome Sequencing Center for Infectious Disease"/>
            <person name="Wu L."/>
            <person name="Ma J."/>
        </authorList>
    </citation>
    <scope>NUCLEOTIDE SEQUENCE [LARGE SCALE GENOMIC DNA]</scope>
    <source>
        <strain evidence="4">CECT 7649</strain>
    </source>
</reference>
<dbReference type="InterPro" id="IPR003594">
    <property type="entry name" value="HATPase_dom"/>
</dbReference>
<keyword evidence="1" id="KW-0723">Serine/threonine-protein kinase</keyword>
<evidence type="ECO:0000313" key="3">
    <source>
        <dbReference type="EMBL" id="MFC7385308.1"/>
    </source>
</evidence>
<dbReference type="EMBL" id="JBHTCG010000017">
    <property type="protein sequence ID" value="MFC7385308.1"/>
    <property type="molecule type" value="Genomic_DNA"/>
</dbReference>
<dbReference type="InterPro" id="IPR036890">
    <property type="entry name" value="HATPase_C_sf"/>
</dbReference>
<accession>A0ABW2P858</accession>
<dbReference type="PANTHER" id="PTHR35526:SF3">
    <property type="entry name" value="ANTI-SIGMA-F FACTOR RSBW"/>
    <property type="match status" value="1"/>
</dbReference>
<protein>
    <submittedName>
        <fullName evidence="3">ATP-binding protein</fullName>
    </submittedName>
</protein>
<dbReference type="Gene3D" id="3.30.565.10">
    <property type="entry name" value="Histidine kinase-like ATPase, C-terminal domain"/>
    <property type="match status" value="1"/>
</dbReference>
<dbReference type="InterPro" id="IPR050267">
    <property type="entry name" value="Anti-sigma-factor_SerPK"/>
</dbReference>
<keyword evidence="4" id="KW-1185">Reference proteome</keyword>
<dbReference type="SUPFAM" id="SSF55874">
    <property type="entry name" value="ATPase domain of HSP90 chaperone/DNA topoisomerase II/histidine kinase"/>
    <property type="match status" value="1"/>
</dbReference>
<organism evidence="3 4">
    <name type="scientific">Sphaerisporangium rhizosphaerae</name>
    <dbReference type="NCBI Taxonomy" id="2269375"/>
    <lineage>
        <taxon>Bacteria</taxon>
        <taxon>Bacillati</taxon>
        <taxon>Actinomycetota</taxon>
        <taxon>Actinomycetes</taxon>
        <taxon>Streptosporangiales</taxon>
        <taxon>Streptosporangiaceae</taxon>
        <taxon>Sphaerisporangium</taxon>
    </lineage>
</organism>
<keyword evidence="3" id="KW-0067">ATP-binding</keyword>
<dbReference type="GO" id="GO:0005524">
    <property type="term" value="F:ATP binding"/>
    <property type="evidence" value="ECO:0007669"/>
    <property type="project" value="UniProtKB-KW"/>
</dbReference>
<dbReference type="Pfam" id="PF13581">
    <property type="entry name" value="HATPase_c_2"/>
    <property type="match status" value="1"/>
</dbReference>
<proteinExistence type="predicted"/>
<evidence type="ECO:0000256" key="1">
    <source>
        <dbReference type="ARBA" id="ARBA00022527"/>
    </source>
</evidence>
<sequence length="136" mass="14540">MSAEVVRAATLVGRTSLPAATESVPRARRYVGELLRKSGMKDPGEAELLVSELVTNAVAHADSVSGGVSVAVFRRGSDFHIEVSDGGSTTSTPQVPVELYEDSEGGRGLWLVRELASSWGWHETESGRVVWFRVAG</sequence>